<evidence type="ECO:0000256" key="4">
    <source>
        <dbReference type="ARBA" id="ARBA00022989"/>
    </source>
</evidence>
<keyword evidence="2" id="KW-1003">Cell membrane</keyword>
<keyword evidence="5 6" id="KW-0472">Membrane</keyword>
<reference evidence="9" key="1">
    <citation type="submission" date="2016-10" db="EMBL/GenBank/DDBJ databases">
        <authorList>
            <person name="Varghese N."/>
            <person name="Submissions S."/>
        </authorList>
    </citation>
    <scope>NUCLEOTIDE SEQUENCE [LARGE SCALE GENOMIC DNA]</scope>
    <source>
        <strain evidence="9">DSM 8415</strain>
    </source>
</reference>
<accession>A0A1G6HW08</accession>
<evidence type="ECO:0000259" key="7">
    <source>
        <dbReference type="Pfam" id="PF10035"/>
    </source>
</evidence>
<dbReference type="RefSeq" id="WP_092127449.1">
    <property type="nucleotide sequence ID" value="NZ_FMYU01000001.1"/>
</dbReference>
<dbReference type="Pfam" id="PF10035">
    <property type="entry name" value="DUF2179"/>
    <property type="match status" value="1"/>
</dbReference>
<dbReference type="Pfam" id="PF02588">
    <property type="entry name" value="YitT_membrane"/>
    <property type="match status" value="1"/>
</dbReference>
<dbReference type="Proteomes" id="UP000199411">
    <property type="component" value="Unassembled WGS sequence"/>
</dbReference>
<sequence>MNKENFSNSFVSFFLVAFGVLIESFGIKSFLLPNEFIDGGVTGISMLVHFILHIDLGLAIVALNIPFLIFGYFNISKLFMIKSIFAIFLLGFFVFFINFPSITHDKLLSAVFGGFFLGAGVGLVVKNGGISDGTELMAVVIGKQLSITVGNVILFLNILIFVSASFFLGIDKALYSILAYFSAYKTMDFIIYGIEEYNNVIIISNKSQEIKNMIIHELKKGVTVYKTYGGYTGVEQESLSCVVTRLEMIKLKKLIFDIDEGAFIIAHPISAATGGIIKKHIRS</sequence>
<evidence type="ECO:0000256" key="6">
    <source>
        <dbReference type="SAM" id="Phobius"/>
    </source>
</evidence>
<feature type="transmembrane region" description="Helical" evidence="6">
    <location>
        <begin position="145"/>
        <end position="167"/>
    </location>
</feature>
<dbReference type="Gene3D" id="3.30.70.120">
    <property type="match status" value="1"/>
</dbReference>
<evidence type="ECO:0000256" key="5">
    <source>
        <dbReference type="ARBA" id="ARBA00023136"/>
    </source>
</evidence>
<dbReference type="OrthoDB" id="5401948at2"/>
<feature type="transmembrane region" description="Helical" evidence="6">
    <location>
        <begin position="50"/>
        <end position="72"/>
    </location>
</feature>
<evidence type="ECO:0000313" key="8">
    <source>
        <dbReference type="EMBL" id="SDB98497.1"/>
    </source>
</evidence>
<keyword evidence="4 6" id="KW-1133">Transmembrane helix</keyword>
<dbReference type="EMBL" id="FMYU01000001">
    <property type="protein sequence ID" value="SDB98497.1"/>
    <property type="molecule type" value="Genomic_DNA"/>
</dbReference>
<feature type="transmembrane region" description="Helical" evidence="6">
    <location>
        <begin position="84"/>
        <end position="101"/>
    </location>
</feature>
<gene>
    <name evidence="8" type="ORF">SAMN05660835_00139</name>
</gene>
<dbReference type="InterPro" id="IPR015867">
    <property type="entry name" value="N-reg_PII/ATP_PRibTrfase_C"/>
</dbReference>
<dbReference type="PANTHER" id="PTHR33545">
    <property type="entry name" value="UPF0750 MEMBRANE PROTEIN YITT-RELATED"/>
    <property type="match status" value="1"/>
</dbReference>
<name>A0A1G6HW08_9BACT</name>
<keyword evidence="9" id="KW-1185">Reference proteome</keyword>
<dbReference type="AlphaFoldDB" id="A0A1G6HW08"/>
<evidence type="ECO:0000256" key="1">
    <source>
        <dbReference type="ARBA" id="ARBA00004651"/>
    </source>
</evidence>
<protein>
    <submittedName>
        <fullName evidence="8">Uncharacterized membrane-anchored protein YitT, contains DUF161 and DUF2179 domains</fullName>
    </submittedName>
</protein>
<dbReference type="InterPro" id="IPR019264">
    <property type="entry name" value="DUF2179"/>
</dbReference>
<dbReference type="PANTHER" id="PTHR33545:SF3">
    <property type="entry name" value="UPF0750 MEMBRANE PROTEIN YQFU"/>
    <property type="match status" value="1"/>
</dbReference>
<evidence type="ECO:0000256" key="3">
    <source>
        <dbReference type="ARBA" id="ARBA00022692"/>
    </source>
</evidence>
<keyword evidence="3 6" id="KW-0812">Transmembrane</keyword>
<dbReference type="InterPro" id="IPR003740">
    <property type="entry name" value="YitT"/>
</dbReference>
<feature type="domain" description="DUF2179" evidence="7">
    <location>
        <begin position="221"/>
        <end position="274"/>
    </location>
</feature>
<dbReference type="GO" id="GO:0005886">
    <property type="term" value="C:plasma membrane"/>
    <property type="evidence" value="ECO:0007669"/>
    <property type="project" value="UniProtKB-SubCell"/>
</dbReference>
<comment type="subcellular location">
    <subcellularLocation>
        <location evidence="1">Cell membrane</location>
        <topology evidence="1">Multi-pass membrane protein</topology>
    </subcellularLocation>
</comment>
<dbReference type="InterPro" id="IPR051461">
    <property type="entry name" value="UPF0750_membrane"/>
</dbReference>
<feature type="transmembrane region" description="Helical" evidence="6">
    <location>
        <begin position="107"/>
        <end position="125"/>
    </location>
</feature>
<evidence type="ECO:0000256" key="2">
    <source>
        <dbReference type="ARBA" id="ARBA00022475"/>
    </source>
</evidence>
<dbReference type="PIRSF" id="PIRSF006483">
    <property type="entry name" value="Membrane_protein_YitT"/>
    <property type="match status" value="1"/>
</dbReference>
<evidence type="ECO:0000313" key="9">
    <source>
        <dbReference type="Proteomes" id="UP000199411"/>
    </source>
</evidence>
<organism evidence="8 9">
    <name type="scientific">Desulfurella multipotens</name>
    <dbReference type="NCBI Taxonomy" id="79269"/>
    <lineage>
        <taxon>Bacteria</taxon>
        <taxon>Pseudomonadati</taxon>
        <taxon>Campylobacterota</taxon>
        <taxon>Desulfurellia</taxon>
        <taxon>Desulfurellales</taxon>
        <taxon>Desulfurellaceae</taxon>
        <taxon>Desulfurella</taxon>
    </lineage>
</organism>
<proteinExistence type="predicted"/>
<dbReference type="CDD" id="cd16380">
    <property type="entry name" value="YitT_C"/>
    <property type="match status" value="1"/>
</dbReference>